<comment type="subunit">
    <text evidence="13">Interacts with the Sec translocase complex via SecD. Specifically interacts with transmembrane segments of nascent integral membrane proteins during membrane integration.</text>
</comment>
<keyword evidence="6 13" id="KW-0812">Transmembrane</keyword>
<feature type="transmembrane region" description="Helical" evidence="13">
    <location>
        <begin position="517"/>
        <end position="535"/>
    </location>
</feature>
<evidence type="ECO:0000256" key="3">
    <source>
        <dbReference type="ARBA" id="ARBA00015325"/>
    </source>
</evidence>
<dbReference type="GO" id="GO:0051205">
    <property type="term" value="P:protein insertion into membrane"/>
    <property type="evidence" value="ECO:0007669"/>
    <property type="project" value="TreeGrafter"/>
</dbReference>
<evidence type="ECO:0000259" key="16">
    <source>
        <dbReference type="Pfam" id="PF14849"/>
    </source>
</evidence>
<evidence type="ECO:0000256" key="4">
    <source>
        <dbReference type="ARBA" id="ARBA00022448"/>
    </source>
</evidence>
<keyword evidence="7 13" id="KW-0653">Protein transport</keyword>
<keyword evidence="5 13" id="KW-1003">Cell membrane</keyword>
<feature type="transmembrane region" description="Helical" evidence="13">
    <location>
        <begin position="484"/>
        <end position="505"/>
    </location>
</feature>
<dbReference type="PANTHER" id="PTHR12428">
    <property type="entry name" value="OXA1"/>
    <property type="match status" value="1"/>
</dbReference>
<dbReference type="GO" id="GO:0005886">
    <property type="term" value="C:plasma membrane"/>
    <property type="evidence" value="ECO:0007669"/>
    <property type="project" value="UniProtKB-SubCell"/>
</dbReference>
<dbReference type="CDD" id="cd20070">
    <property type="entry name" value="5TM_YidC_Alb3"/>
    <property type="match status" value="1"/>
</dbReference>
<dbReference type="NCBIfam" id="TIGR03592">
    <property type="entry name" value="yidC_oxa1_cterm"/>
    <property type="match status" value="1"/>
</dbReference>
<dbReference type="InterPro" id="IPR001708">
    <property type="entry name" value="YidC/ALB3/OXA1/COX18"/>
</dbReference>
<evidence type="ECO:0000256" key="10">
    <source>
        <dbReference type="ARBA" id="ARBA00023186"/>
    </source>
</evidence>
<evidence type="ECO:0000256" key="14">
    <source>
        <dbReference type="SAM" id="MobiDB-lite"/>
    </source>
</evidence>
<feature type="transmembrane region" description="Helical" evidence="13">
    <location>
        <begin position="430"/>
        <end position="451"/>
    </location>
</feature>
<dbReference type="InterPro" id="IPR028053">
    <property type="entry name" value="Membr_insert_YidC_N"/>
</dbReference>
<keyword evidence="10 13" id="KW-0143">Chaperone</keyword>
<dbReference type="Proteomes" id="UP000187181">
    <property type="component" value="Unassembled WGS sequence"/>
</dbReference>
<proteinExistence type="inferred from homology"/>
<accession>A0A1R3WH87</accession>
<comment type="similarity">
    <text evidence="2 13">Belongs to the OXA1/ALB3/YidC family. Type 1 subfamily.</text>
</comment>
<evidence type="ECO:0000256" key="2">
    <source>
        <dbReference type="ARBA" id="ARBA00010527"/>
    </source>
</evidence>
<dbReference type="HAMAP" id="MF_01810">
    <property type="entry name" value="YidC_type1"/>
    <property type="match status" value="1"/>
</dbReference>
<keyword evidence="9 13" id="KW-0472">Membrane</keyword>
<dbReference type="NCBIfam" id="NF002356">
    <property type="entry name" value="PRK01318.2-3"/>
    <property type="match status" value="1"/>
</dbReference>
<dbReference type="PRINTS" id="PR00701">
    <property type="entry name" value="60KDINNERMP"/>
</dbReference>
<gene>
    <name evidence="13" type="primary">yidC</name>
    <name evidence="17" type="ORF">SAMN05444128_0390</name>
</gene>
<dbReference type="Pfam" id="PF02096">
    <property type="entry name" value="60KD_IMP"/>
    <property type="match status" value="1"/>
</dbReference>
<dbReference type="RefSeq" id="WP_076665819.1">
    <property type="nucleotide sequence ID" value="NZ_FTPP01000001.1"/>
</dbReference>
<feature type="region of interest" description="Disordered" evidence="14">
    <location>
        <begin position="570"/>
        <end position="615"/>
    </location>
</feature>
<feature type="domain" description="Membrane insertase YidC N-terminal" evidence="16">
    <location>
        <begin position="81"/>
        <end position="350"/>
    </location>
</feature>
<comment type="subcellular location">
    <subcellularLocation>
        <location evidence="1">Cell inner membrane</location>
        <topology evidence="1">Multi-pass membrane protein</topology>
    </subcellularLocation>
    <subcellularLocation>
        <location evidence="13">Cell membrane</location>
        <topology evidence="13">Multi-pass membrane protein</topology>
    </subcellularLocation>
</comment>
<feature type="transmembrane region" description="Helical" evidence="13">
    <location>
        <begin position="361"/>
        <end position="385"/>
    </location>
</feature>
<dbReference type="CDD" id="cd19961">
    <property type="entry name" value="EcYidC-like_peri"/>
    <property type="match status" value="1"/>
</dbReference>
<dbReference type="GO" id="GO:0032977">
    <property type="term" value="F:membrane insertase activity"/>
    <property type="evidence" value="ECO:0007669"/>
    <property type="project" value="InterPro"/>
</dbReference>
<dbReference type="InterPro" id="IPR038221">
    <property type="entry name" value="YidC_periplasmic_sf"/>
</dbReference>
<dbReference type="Pfam" id="PF14849">
    <property type="entry name" value="YidC_periplas"/>
    <property type="match status" value="1"/>
</dbReference>
<evidence type="ECO:0000256" key="5">
    <source>
        <dbReference type="ARBA" id="ARBA00022475"/>
    </source>
</evidence>
<keyword evidence="8 13" id="KW-1133">Transmembrane helix</keyword>
<dbReference type="InterPro" id="IPR028055">
    <property type="entry name" value="YidC/Oxa/ALB_C"/>
</dbReference>
<dbReference type="AlphaFoldDB" id="A0A1R3WH87"/>
<feature type="compositionally biased region" description="Basic and acidic residues" evidence="14">
    <location>
        <begin position="591"/>
        <end position="608"/>
    </location>
</feature>
<dbReference type="NCBIfam" id="TIGR03593">
    <property type="entry name" value="yidC_nterm"/>
    <property type="match status" value="1"/>
</dbReference>
<dbReference type="InterPro" id="IPR019998">
    <property type="entry name" value="Membr_insert_YidC"/>
</dbReference>
<evidence type="ECO:0000256" key="1">
    <source>
        <dbReference type="ARBA" id="ARBA00004429"/>
    </source>
</evidence>
<dbReference type="Gene3D" id="2.70.98.90">
    <property type="match status" value="1"/>
</dbReference>
<feature type="domain" description="Membrane insertase YidC/Oxa/ALB C-terminal" evidence="15">
    <location>
        <begin position="365"/>
        <end position="559"/>
    </location>
</feature>
<evidence type="ECO:0000313" key="17">
    <source>
        <dbReference type="EMBL" id="SIT76776.1"/>
    </source>
</evidence>
<dbReference type="STRING" id="1317125.SAMN05444128_0390"/>
<dbReference type="PANTHER" id="PTHR12428:SF65">
    <property type="entry name" value="CYTOCHROME C OXIDASE ASSEMBLY PROTEIN COX18, MITOCHONDRIAL"/>
    <property type="match status" value="1"/>
</dbReference>
<reference evidence="18" key="1">
    <citation type="submission" date="2017-01" db="EMBL/GenBank/DDBJ databases">
        <authorList>
            <person name="Varghese N."/>
            <person name="Submissions S."/>
        </authorList>
    </citation>
    <scope>NUCLEOTIDE SEQUENCE [LARGE SCALE GENOMIC DNA]</scope>
    <source>
        <strain evidence="18">LP100</strain>
    </source>
</reference>
<evidence type="ECO:0000313" key="18">
    <source>
        <dbReference type="Proteomes" id="UP000187181"/>
    </source>
</evidence>
<organism evidence="17 18">
    <name type="scientific">Pontibacter indicus</name>
    <dbReference type="NCBI Taxonomy" id="1317125"/>
    <lineage>
        <taxon>Bacteria</taxon>
        <taxon>Pseudomonadati</taxon>
        <taxon>Bacteroidota</taxon>
        <taxon>Cytophagia</taxon>
        <taxon>Cytophagales</taxon>
        <taxon>Hymenobacteraceae</taxon>
        <taxon>Pontibacter</taxon>
    </lineage>
</organism>
<dbReference type="OrthoDB" id="9780552at2"/>
<evidence type="ECO:0000256" key="7">
    <source>
        <dbReference type="ARBA" id="ARBA00022927"/>
    </source>
</evidence>
<evidence type="ECO:0000256" key="8">
    <source>
        <dbReference type="ARBA" id="ARBA00022989"/>
    </source>
</evidence>
<evidence type="ECO:0000256" key="6">
    <source>
        <dbReference type="ARBA" id="ARBA00022692"/>
    </source>
</evidence>
<evidence type="ECO:0000259" key="15">
    <source>
        <dbReference type="Pfam" id="PF02096"/>
    </source>
</evidence>
<keyword evidence="18" id="KW-1185">Reference proteome</keyword>
<keyword evidence="4 13" id="KW-0813">Transport</keyword>
<comment type="function">
    <text evidence="13">Required for the insertion and/or proper folding and/or complex formation of integral membrane proteins into the membrane. Involved in integration of membrane proteins that insert both dependently and independently of the Sec translocase complex, as well as at least some lipoproteins. Aids folding of multispanning membrane proteins.</text>
</comment>
<evidence type="ECO:0000256" key="12">
    <source>
        <dbReference type="ARBA" id="ARBA00033342"/>
    </source>
</evidence>
<dbReference type="EMBL" id="FTPP01000001">
    <property type="protein sequence ID" value="SIT76776.1"/>
    <property type="molecule type" value="Genomic_DNA"/>
</dbReference>
<evidence type="ECO:0000256" key="13">
    <source>
        <dbReference type="HAMAP-Rule" id="MF_01810"/>
    </source>
</evidence>
<name>A0A1R3WH87_9BACT</name>
<sequence>MDRNQAIGFGLIAVLLLAYSFFFSGTSEETNRAAFDQTAKVEQVQSGPAAVAEDDSLAQVRRAAALGSFSAVATGQASTTTLENQNITVSFNSKGGQVEEVILKNYKDYKGNTLVLFDKQSSRTDVEFTTNDGKNIRLSDLFFTPSEVQTVNVGDVPAQTITYRADLGNGQTIDQIYTLFDNSFEVGYKLDFKGLNNQISGNTVTMVWNDKLKQLEKDMPQNRAKSTINYYTADESFDHLSISEGTETETISEPMKWVANKQNFFTAGIIATNTFAGAKLESVTNPADTAVVKTLNSQILIPTADLLSGKGEFTYYFGPNDYKILKHMGNEFNKNLDLGWGIFSWVNKLIIIPAFDFLENYIASYGIIIILLVLYIKVILLPLTYKSHMSMAKMKVLKPEIDAIKERNDGDMQKTQMETMKLYGEMGVNPLSGCIPMVLQIPILFAMFNFFPNSIELRQEAFLWADDLSTYDVFVNLPFTIPFYGSHVSMFTLLMTASTILYTWSNNQMNVSMQGPMKFYMYLMPVIFMFVLNSFPAGLSFYYFVSNMVTFGQMAIMRKFVDEGKIRTKLEENRDKRKEKKKTGGPSFTERMQEAMRAAAEKEQERRNNPKVKKK</sequence>
<dbReference type="GO" id="GO:0015031">
    <property type="term" value="P:protein transport"/>
    <property type="evidence" value="ECO:0007669"/>
    <property type="project" value="UniProtKB-KW"/>
</dbReference>
<feature type="transmembrane region" description="Helical" evidence="13">
    <location>
        <begin position="6"/>
        <end position="23"/>
    </location>
</feature>
<evidence type="ECO:0000256" key="11">
    <source>
        <dbReference type="ARBA" id="ARBA00033245"/>
    </source>
</evidence>
<evidence type="ECO:0000256" key="9">
    <source>
        <dbReference type="ARBA" id="ARBA00023136"/>
    </source>
</evidence>
<protein>
    <recommendedName>
        <fullName evidence="3 13">Membrane protein insertase YidC</fullName>
    </recommendedName>
    <alternativeName>
        <fullName evidence="12 13">Foldase YidC</fullName>
    </alternativeName>
    <alternativeName>
        <fullName evidence="11 13">Membrane integrase YidC</fullName>
    </alternativeName>
    <alternativeName>
        <fullName evidence="13">Membrane protein YidC</fullName>
    </alternativeName>
</protein>
<dbReference type="InterPro" id="IPR047196">
    <property type="entry name" value="YidC_ALB_C"/>
</dbReference>